<dbReference type="AlphaFoldDB" id="A0A1K0FHG5"/>
<evidence type="ECO:0000313" key="2">
    <source>
        <dbReference type="EMBL" id="OJF12176.1"/>
    </source>
</evidence>
<comment type="caution">
    <text evidence="2">The sequence shown here is derived from an EMBL/GenBank/DDBJ whole genome shotgun (WGS) entry which is preliminary data.</text>
</comment>
<feature type="transmembrane region" description="Helical" evidence="1">
    <location>
        <begin position="52"/>
        <end position="71"/>
    </location>
</feature>
<protein>
    <submittedName>
        <fullName evidence="2">Uncharacterized protein</fullName>
    </submittedName>
</protein>
<sequence>MHAFVASLNGAAGRTSFDASAAAGLTGNGLVGRPASHLRWYAVTMRRAVRDYFFLALPFLSFFLLFFAMVATPSLSAHARFGFA</sequence>
<keyword evidence="1" id="KW-1133">Transmembrane helix</keyword>
<evidence type="ECO:0000256" key="1">
    <source>
        <dbReference type="SAM" id="Phobius"/>
    </source>
</evidence>
<accession>A0A1K0FHG5</accession>
<dbReference type="Proteomes" id="UP000182486">
    <property type="component" value="Unassembled WGS sequence"/>
</dbReference>
<evidence type="ECO:0000313" key="3">
    <source>
        <dbReference type="Proteomes" id="UP000182486"/>
    </source>
</evidence>
<gene>
    <name evidence="2" type="ORF">BG844_22075</name>
</gene>
<keyword evidence="3" id="KW-1185">Reference proteome</keyword>
<keyword evidence="1" id="KW-0472">Membrane</keyword>
<organism evidence="2 3">
    <name type="scientific">Couchioplanes caeruleus subsp. caeruleus</name>
    <dbReference type="NCBI Taxonomy" id="56427"/>
    <lineage>
        <taxon>Bacteria</taxon>
        <taxon>Bacillati</taxon>
        <taxon>Actinomycetota</taxon>
        <taxon>Actinomycetes</taxon>
        <taxon>Micromonosporales</taxon>
        <taxon>Micromonosporaceae</taxon>
        <taxon>Couchioplanes</taxon>
    </lineage>
</organism>
<keyword evidence="1" id="KW-0812">Transmembrane</keyword>
<name>A0A1K0FHG5_9ACTN</name>
<dbReference type="EMBL" id="MEIA01000234">
    <property type="protein sequence ID" value="OJF12176.1"/>
    <property type="molecule type" value="Genomic_DNA"/>
</dbReference>
<proteinExistence type="predicted"/>
<reference evidence="2 3" key="1">
    <citation type="submission" date="2016-09" db="EMBL/GenBank/DDBJ databases">
        <title>Couchioplanes caeruleus draft genome sequence.</title>
        <authorList>
            <person name="Sheehan J."/>
            <person name="Caffrey P."/>
        </authorList>
    </citation>
    <scope>NUCLEOTIDE SEQUENCE [LARGE SCALE GENOMIC DNA]</scope>
    <source>
        <strain evidence="2 3">DSM 43634</strain>
    </source>
</reference>